<sequence length="1014" mass="115414">MHEKRKHKNAALMEEAHAAPNAGKGSSHSHCLPHPELLAPENAPLPTYVHRVSADTWHLFVEEISLDPPTPVWNKCLRALDPLEPGAVQDFRNVAGFATFKRYQLGNWNDDDGDAPPEPTTPTKPKPRTPREVKPSDSSLHKWRLKHNAYIVALMRCYSMGDADMDNCPGCRASSGKPLLYRCSDCFGNSMYCQSCVVEKHHENPLHRVWKWSGQFFIKTPLKNLGLRVQVGHDFHAPCSTPEHGNAGFVVLHINGVHKVAVDFCGCELARQAGPLEIQLLCTSWFPVTHERPQTCTTLTVLEKLHQDMLQAKLTMYDCYGVLKKLTDNTGVKPPDRYHEGCAQAYVRSGVGRTTAGELVLRCLACPRPGVNLPDGWEKATPEERFLYTLFLALDACFRLKRCLVSSKLKDPDLGSGWAYMLETTEYRKYLRTVTDQKEMNTYSGAALDHANMKFSCGYSTTGVGMGVCAQHEFVQPKGISDLQKGKRFANMDYILPSILKHLDPNLFKMILYNIVCIWKKHLFDRLKKVPANVRIHILLALFKFVIPKMHIHSHMLICRLLFSLNLILGSAQVDGEGIKRSWSSIGGVATSTVDMGHGSRHDLLDCQWSYWNWRKLIGIIEILCWRMDYAKEEAPEQVAAFETFSQEQGARVAEWKEAVLAFELDGEKKRTPELSEVAVRLQFTEEEVWEAARGVPSLHNVSPSRFIAVGLDLEDEQRRVCVQAELKKAMTTGMQIDIKSMWMKLNHDVHALQALSEVALPAKTLVEDVPIMLPSALTPAQHACCIQGLENIEALLRDTQCRVALVHLQNQLHIKSRLLTYKKNHARHQGANTRSRTIVMHNETKIRLHSEKYQTAWEAMCRLYDRDESRVGWWVMKRENIQCMADAEDLVKKAKKRKEQQEKQGKRLQEHCNDSLLPAEEDDKMKDEDEDDARGPENCCLISWIWQGVGVDSDESMLEALRVEWLKAFAQTRHWDKEERLLMEEYLRIGLSFEHEARCWDEWAAAVPIGVIP</sequence>
<feature type="domain" description="CxC2-like cysteine cluster KDZ transposase-associated" evidence="2">
    <location>
        <begin position="222"/>
        <end position="331"/>
    </location>
</feature>
<accession>A0AAD7CUB5</accession>
<dbReference type="Pfam" id="PF18758">
    <property type="entry name" value="KDZ"/>
    <property type="match status" value="1"/>
</dbReference>
<dbReference type="EMBL" id="JARKIE010000228">
    <property type="protein sequence ID" value="KAJ7664081.1"/>
    <property type="molecule type" value="Genomic_DNA"/>
</dbReference>
<proteinExistence type="predicted"/>
<organism evidence="3 4">
    <name type="scientific">Mycena rosella</name>
    <name type="common">Pink bonnet</name>
    <name type="synonym">Agaricus rosellus</name>
    <dbReference type="NCBI Taxonomy" id="1033263"/>
    <lineage>
        <taxon>Eukaryota</taxon>
        <taxon>Fungi</taxon>
        <taxon>Dikarya</taxon>
        <taxon>Basidiomycota</taxon>
        <taxon>Agaricomycotina</taxon>
        <taxon>Agaricomycetes</taxon>
        <taxon>Agaricomycetidae</taxon>
        <taxon>Agaricales</taxon>
        <taxon>Marasmiineae</taxon>
        <taxon>Mycenaceae</taxon>
        <taxon>Mycena</taxon>
    </lineage>
</organism>
<feature type="region of interest" description="Disordered" evidence="1">
    <location>
        <begin position="895"/>
        <end position="936"/>
    </location>
</feature>
<dbReference type="InterPro" id="IPR040521">
    <property type="entry name" value="KDZ"/>
</dbReference>
<dbReference type="Pfam" id="PF18803">
    <property type="entry name" value="CxC2"/>
    <property type="match status" value="1"/>
</dbReference>
<evidence type="ECO:0000313" key="4">
    <source>
        <dbReference type="Proteomes" id="UP001221757"/>
    </source>
</evidence>
<dbReference type="AlphaFoldDB" id="A0AAD7CUB5"/>
<reference evidence="3" key="1">
    <citation type="submission" date="2023-03" db="EMBL/GenBank/DDBJ databases">
        <title>Massive genome expansion in bonnet fungi (Mycena s.s.) driven by repeated elements and novel gene families across ecological guilds.</title>
        <authorList>
            <consortium name="Lawrence Berkeley National Laboratory"/>
            <person name="Harder C.B."/>
            <person name="Miyauchi S."/>
            <person name="Viragh M."/>
            <person name="Kuo A."/>
            <person name="Thoen E."/>
            <person name="Andreopoulos B."/>
            <person name="Lu D."/>
            <person name="Skrede I."/>
            <person name="Drula E."/>
            <person name="Henrissat B."/>
            <person name="Morin E."/>
            <person name="Kohler A."/>
            <person name="Barry K."/>
            <person name="LaButti K."/>
            <person name="Morin E."/>
            <person name="Salamov A."/>
            <person name="Lipzen A."/>
            <person name="Mereny Z."/>
            <person name="Hegedus B."/>
            <person name="Baldrian P."/>
            <person name="Stursova M."/>
            <person name="Weitz H."/>
            <person name="Taylor A."/>
            <person name="Grigoriev I.V."/>
            <person name="Nagy L.G."/>
            <person name="Martin F."/>
            <person name="Kauserud H."/>
        </authorList>
    </citation>
    <scope>NUCLEOTIDE SEQUENCE</scope>
    <source>
        <strain evidence="3">CBHHK067</strain>
    </source>
</reference>
<evidence type="ECO:0000256" key="1">
    <source>
        <dbReference type="SAM" id="MobiDB-lite"/>
    </source>
</evidence>
<gene>
    <name evidence="3" type="ORF">B0H17DRAFT_1211495</name>
</gene>
<feature type="region of interest" description="Disordered" evidence="1">
    <location>
        <begin position="108"/>
        <end position="139"/>
    </location>
</feature>
<keyword evidence="4" id="KW-1185">Reference proteome</keyword>
<feature type="compositionally biased region" description="Basic and acidic residues" evidence="1">
    <location>
        <begin position="900"/>
        <end position="914"/>
    </location>
</feature>
<evidence type="ECO:0000259" key="2">
    <source>
        <dbReference type="Pfam" id="PF18803"/>
    </source>
</evidence>
<dbReference type="InterPro" id="IPR041457">
    <property type="entry name" value="CxC2_KDZ-assoc"/>
</dbReference>
<name>A0AAD7CUB5_MYCRO</name>
<comment type="caution">
    <text evidence="3">The sequence shown here is derived from an EMBL/GenBank/DDBJ whole genome shotgun (WGS) entry which is preliminary data.</text>
</comment>
<evidence type="ECO:0000313" key="3">
    <source>
        <dbReference type="EMBL" id="KAJ7664081.1"/>
    </source>
</evidence>
<protein>
    <recommendedName>
        <fullName evidence="2">CxC2-like cysteine cluster KDZ transposase-associated domain-containing protein</fullName>
    </recommendedName>
</protein>
<dbReference type="Proteomes" id="UP001221757">
    <property type="component" value="Unassembled WGS sequence"/>
</dbReference>